<evidence type="ECO:0000313" key="3">
    <source>
        <dbReference type="EMBL" id="MDA3733529.1"/>
    </source>
</evidence>
<dbReference type="EC" id="3.5.1.88" evidence="3"/>
<evidence type="ECO:0000256" key="2">
    <source>
        <dbReference type="ARBA" id="ARBA00023004"/>
    </source>
</evidence>
<protein>
    <submittedName>
        <fullName evidence="3">Peptide deformylase</fullName>
        <ecNumber evidence="3">3.5.1.88</ecNumber>
    </submittedName>
</protein>
<organism evidence="3 4">
    <name type="scientific">Holtiella tumoricola</name>
    <dbReference type="NCBI Taxonomy" id="3018743"/>
    <lineage>
        <taxon>Bacteria</taxon>
        <taxon>Bacillati</taxon>
        <taxon>Bacillota</taxon>
        <taxon>Clostridia</taxon>
        <taxon>Lachnospirales</taxon>
        <taxon>Cellulosilyticaceae</taxon>
        <taxon>Holtiella</taxon>
    </lineage>
</organism>
<dbReference type="PRINTS" id="PR01576">
    <property type="entry name" value="PDEFORMYLASE"/>
</dbReference>
<name>A0AA42DQK7_9FIRM</name>
<dbReference type="Proteomes" id="UP001169242">
    <property type="component" value="Unassembled WGS sequence"/>
</dbReference>
<reference evidence="3" key="1">
    <citation type="journal article" date="2023" name="Int. J. Syst. Evol. Microbiol.">
        <title>&lt;i&gt;Holtiella tumoricola&lt;/i&gt; gen. nov. sp. nov., isolated from a human clinical sample.</title>
        <authorList>
            <person name="Allen-Vercoe E."/>
            <person name="Daigneault M.C."/>
            <person name="Vancuren S.J."/>
            <person name="Cochrane K."/>
            <person name="O'Neal L.L."/>
            <person name="Sankaranarayanan K."/>
            <person name="Lawson P.A."/>
        </authorList>
    </citation>
    <scope>NUCLEOTIDE SEQUENCE</scope>
    <source>
        <strain evidence="3">CC70A</strain>
    </source>
</reference>
<dbReference type="CDD" id="cd00487">
    <property type="entry name" value="Pep_deformylase"/>
    <property type="match status" value="1"/>
</dbReference>
<comment type="caution">
    <text evidence="3">The sequence shown here is derived from an EMBL/GenBank/DDBJ whole genome shotgun (WGS) entry which is preliminary data.</text>
</comment>
<dbReference type="GO" id="GO:0042586">
    <property type="term" value="F:peptide deformylase activity"/>
    <property type="evidence" value="ECO:0007669"/>
    <property type="project" value="UniProtKB-EC"/>
</dbReference>
<dbReference type="RefSeq" id="WP_271013342.1">
    <property type="nucleotide sequence ID" value="NZ_JAQIFT010000065.1"/>
</dbReference>
<evidence type="ECO:0000313" key="4">
    <source>
        <dbReference type="Proteomes" id="UP001169242"/>
    </source>
</evidence>
<keyword evidence="3" id="KW-0378">Hydrolase</keyword>
<dbReference type="PANTHER" id="PTHR10458:SF22">
    <property type="entry name" value="PEPTIDE DEFORMYLASE"/>
    <property type="match status" value="1"/>
</dbReference>
<dbReference type="SUPFAM" id="SSF56420">
    <property type="entry name" value="Peptide deformylase"/>
    <property type="match status" value="1"/>
</dbReference>
<dbReference type="PIRSF" id="PIRSF004749">
    <property type="entry name" value="Pep_def"/>
    <property type="match status" value="1"/>
</dbReference>
<comment type="similarity">
    <text evidence="1">Belongs to the polypeptide deformylase family.</text>
</comment>
<evidence type="ECO:0000256" key="1">
    <source>
        <dbReference type="ARBA" id="ARBA00010759"/>
    </source>
</evidence>
<dbReference type="PANTHER" id="PTHR10458">
    <property type="entry name" value="PEPTIDE DEFORMYLASE"/>
    <property type="match status" value="1"/>
</dbReference>
<dbReference type="NCBIfam" id="NF006670">
    <property type="entry name" value="PRK09218.1"/>
    <property type="match status" value="1"/>
</dbReference>
<gene>
    <name evidence="3" type="ORF">PBV87_18785</name>
</gene>
<dbReference type="EMBL" id="JAQIFT010000065">
    <property type="protein sequence ID" value="MDA3733529.1"/>
    <property type="molecule type" value="Genomic_DNA"/>
</dbReference>
<sequence length="137" mass="15747">MIREIVKDHKRLVQKAVEATKEDLYIIDDMVDTAKANDDICVGLAANQIGEKVRIIVVKMGEFFIPLVNPKIVKHSQSTYEAEEACLSHEGTKKTTRYSSIEVEYRDKNFRKKKQHFNGFVAQVIQHEMDHCEGILI</sequence>
<dbReference type="InterPro" id="IPR023635">
    <property type="entry name" value="Peptide_deformylase"/>
</dbReference>
<dbReference type="InterPro" id="IPR036821">
    <property type="entry name" value="Peptide_deformylase_sf"/>
</dbReference>
<dbReference type="AlphaFoldDB" id="A0AA42DQK7"/>
<dbReference type="Gene3D" id="3.90.45.10">
    <property type="entry name" value="Peptide deformylase"/>
    <property type="match status" value="1"/>
</dbReference>
<keyword evidence="4" id="KW-1185">Reference proteome</keyword>
<accession>A0AA42DQK7</accession>
<proteinExistence type="inferred from homology"/>
<keyword evidence="2" id="KW-0408">Iron</keyword>
<dbReference type="Pfam" id="PF01327">
    <property type="entry name" value="Pep_deformylase"/>
    <property type="match status" value="1"/>
</dbReference>